<sequence length="140" mass="14447">MGPLEKTVLWKSPLLQARAAAILVQEAQPHSSGSLALPTTRAHGGSPGHPAASAVGSHSPGLSEPNAVVAVDALLSDVKEMGHLSGRGVLSVRLLQFVVGLRGSSPQLSAPREGTGSYPPVASAVAGRALTRRRRRRRLG</sequence>
<reference evidence="3" key="2">
    <citation type="journal article" date="2013" name="Nat. Commun.">
        <title>Genome of the Chinese tree shrew.</title>
        <authorList>
            <person name="Fan Y."/>
            <person name="Huang Z.Y."/>
            <person name="Cao C.C."/>
            <person name="Chen C.S."/>
            <person name="Chen Y.X."/>
            <person name="Fan D.D."/>
            <person name="He J."/>
            <person name="Hou H.L."/>
            <person name="Hu L."/>
            <person name="Hu X.T."/>
            <person name="Jiang X.T."/>
            <person name="Lai R."/>
            <person name="Lang Y.S."/>
            <person name="Liang B."/>
            <person name="Liao S.G."/>
            <person name="Mu D."/>
            <person name="Ma Y.Y."/>
            <person name="Niu Y.Y."/>
            <person name="Sun X.Q."/>
            <person name="Xia J.Q."/>
            <person name="Xiao J."/>
            <person name="Xiong Z.Q."/>
            <person name="Xu L."/>
            <person name="Yang L."/>
            <person name="Zhang Y."/>
            <person name="Zhao W."/>
            <person name="Zhao X.D."/>
            <person name="Zheng Y.T."/>
            <person name="Zhou J.M."/>
            <person name="Zhu Y.B."/>
            <person name="Zhang G.J."/>
            <person name="Wang J."/>
            <person name="Yao Y.G."/>
        </authorList>
    </citation>
    <scope>NUCLEOTIDE SEQUENCE [LARGE SCALE GENOMIC DNA]</scope>
</reference>
<dbReference type="InParanoid" id="L9LDH1"/>
<gene>
    <name evidence="2" type="ORF">TREES_T100017511</name>
</gene>
<feature type="region of interest" description="Disordered" evidence="1">
    <location>
        <begin position="30"/>
        <end position="61"/>
    </location>
</feature>
<accession>L9LDH1</accession>
<reference evidence="3" key="1">
    <citation type="submission" date="2012-07" db="EMBL/GenBank/DDBJ databases">
        <title>Genome of the Chinese tree shrew, a rising model animal genetically related to primates.</title>
        <authorList>
            <person name="Zhang G."/>
            <person name="Fan Y."/>
            <person name="Yao Y."/>
            <person name="Huang Z."/>
        </authorList>
    </citation>
    <scope>NUCLEOTIDE SEQUENCE [LARGE SCALE GENOMIC DNA]</scope>
</reference>
<organism evidence="2 3">
    <name type="scientific">Tupaia chinensis</name>
    <name type="common">Chinese tree shrew</name>
    <name type="synonym">Tupaia belangeri chinensis</name>
    <dbReference type="NCBI Taxonomy" id="246437"/>
    <lineage>
        <taxon>Eukaryota</taxon>
        <taxon>Metazoa</taxon>
        <taxon>Chordata</taxon>
        <taxon>Craniata</taxon>
        <taxon>Vertebrata</taxon>
        <taxon>Euteleostomi</taxon>
        <taxon>Mammalia</taxon>
        <taxon>Eutheria</taxon>
        <taxon>Euarchontoglires</taxon>
        <taxon>Scandentia</taxon>
        <taxon>Tupaiidae</taxon>
        <taxon>Tupaia</taxon>
    </lineage>
</organism>
<dbReference type="Proteomes" id="UP000011518">
    <property type="component" value="Unassembled WGS sequence"/>
</dbReference>
<evidence type="ECO:0000313" key="3">
    <source>
        <dbReference type="Proteomes" id="UP000011518"/>
    </source>
</evidence>
<evidence type="ECO:0000256" key="1">
    <source>
        <dbReference type="SAM" id="MobiDB-lite"/>
    </source>
</evidence>
<name>L9LDH1_TUPCH</name>
<feature type="compositionally biased region" description="Basic residues" evidence="1">
    <location>
        <begin position="130"/>
        <end position="140"/>
    </location>
</feature>
<evidence type="ECO:0000313" key="2">
    <source>
        <dbReference type="EMBL" id="ELW72749.1"/>
    </source>
</evidence>
<keyword evidence="3" id="KW-1185">Reference proteome</keyword>
<dbReference type="EMBL" id="KB320391">
    <property type="protein sequence ID" value="ELW72749.1"/>
    <property type="molecule type" value="Genomic_DNA"/>
</dbReference>
<protein>
    <submittedName>
        <fullName evidence="2">Uncharacterized protein</fullName>
    </submittedName>
</protein>
<dbReference type="AlphaFoldDB" id="L9LDH1"/>
<feature type="region of interest" description="Disordered" evidence="1">
    <location>
        <begin position="104"/>
        <end position="140"/>
    </location>
</feature>
<proteinExistence type="predicted"/>